<comment type="catalytic activity">
    <reaction evidence="19">
        <text>L-threonyl-[protein] + ATP = O-phospho-L-threonyl-[protein] + ADP + H(+)</text>
        <dbReference type="Rhea" id="RHEA:46608"/>
        <dbReference type="Rhea" id="RHEA-COMP:11060"/>
        <dbReference type="Rhea" id="RHEA-COMP:11605"/>
        <dbReference type="ChEBI" id="CHEBI:15378"/>
        <dbReference type="ChEBI" id="CHEBI:30013"/>
        <dbReference type="ChEBI" id="CHEBI:30616"/>
        <dbReference type="ChEBI" id="CHEBI:61977"/>
        <dbReference type="ChEBI" id="CHEBI:456216"/>
        <dbReference type="EC" id="2.7.11.1"/>
    </reaction>
</comment>
<dbReference type="GO" id="GO:0051707">
    <property type="term" value="P:response to other organism"/>
    <property type="evidence" value="ECO:0007669"/>
    <property type="project" value="UniProtKB-ARBA"/>
</dbReference>
<dbReference type="SMART" id="SM00369">
    <property type="entry name" value="LRR_TYP"/>
    <property type="match status" value="11"/>
</dbReference>
<dbReference type="EC" id="2.7.11.1" evidence="3"/>
<feature type="binding site" evidence="21">
    <location>
        <position position="726"/>
    </location>
    <ligand>
        <name>ATP</name>
        <dbReference type="ChEBI" id="CHEBI:30616"/>
    </ligand>
</feature>
<evidence type="ECO:0000256" key="8">
    <source>
        <dbReference type="ARBA" id="ARBA00022679"/>
    </source>
</evidence>
<dbReference type="SUPFAM" id="SSF52047">
    <property type="entry name" value="RNI-like"/>
    <property type="match status" value="1"/>
</dbReference>
<keyword evidence="25" id="KW-1185">Reference proteome</keyword>
<dbReference type="Proteomes" id="UP000030748">
    <property type="component" value="Unassembled WGS sequence"/>
</dbReference>
<evidence type="ECO:0000256" key="7">
    <source>
        <dbReference type="ARBA" id="ARBA00022614"/>
    </source>
</evidence>
<dbReference type="InterPro" id="IPR013210">
    <property type="entry name" value="LRR_N_plant-typ"/>
</dbReference>
<dbReference type="FunFam" id="3.80.10.10:FF:000095">
    <property type="entry name" value="LRR receptor-like serine/threonine-protein kinase GSO1"/>
    <property type="match status" value="2"/>
</dbReference>
<evidence type="ECO:0000256" key="17">
    <source>
        <dbReference type="ARBA" id="ARBA00023170"/>
    </source>
</evidence>
<dbReference type="Gene3D" id="3.30.200.20">
    <property type="entry name" value="Phosphorylase Kinase, domain 1"/>
    <property type="match status" value="1"/>
</dbReference>
<dbReference type="PANTHER" id="PTHR45974:SF29">
    <property type="entry name" value="PROTEIN KINASE DOMAIN-CONTAINING PROTEIN"/>
    <property type="match status" value="1"/>
</dbReference>
<keyword evidence="10" id="KW-0732">Signal</keyword>
<evidence type="ECO:0000256" key="11">
    <source>
        <dbReference type="ARBA" id="ARBA00022737"/>
    </source>
</evidence>
<dbReference type="PROSITE" id="PS00107">
    <property type="entry name" value="PROTEIN_KINASE_ATP"/>
    <property type="match status" value="1"/>
</dbReference>
<proteinExistence type="inferred from homology"/>
<dbReference type="InterPro" id="IPR011009">
    <property type="entry name" value="Kinase-like_dom_sf"/>
</dbReference>
<keyword evidence="5" id="KW-0723">Serine/threonine-protein kinase</keyword>
<keyword evidence="17" id="KW-0675">Receptor</keyword>
<dbReference type="PANTHER" id="PTHR45974">
    <property type="entry name" value="RECEPTOR-LIKE PROTEIN 55"/>
    <property type="match status" value="1"/>
</dbReference>
<sequence length="1000" mass="109938">LLDFKNQITNRDTVLANNWTTNTSFCSWVGITCSAPHRRSVIVSLNLSTMNLHGKISPSIANLSSLMTLDLGNNQLTGSIPPSIFDIPSLRRLRLSNNSLSGSFFLLNNNGDGSSNSSFLNTIDLSSNKLTGGFPSGLCRFTELTSLDLSHNNLTGRIPRNIGCLSRLERLYMTENGMTGTIPPSLGNISSLRFLGCVGNNLGGKIPHELGKLSNLQMLGFDFNKLTGEIPPAVFNLSSLVYIAFTDNRLSGNIPADLGLNLPNLEGIYLADNQLQGEIPRAITNASKLKEIELSHNSFVGSVPNDFGNLRELVFLNLAANHLTTRNQELGFLNSLSECRMLQFLIVGNNPLDGIFPPDSVQNLSSSIEMFNVENALVYGEIPPGIRNMSSMLSLVLNGNNLTGNIPSEIGYLNKLQRLYLSKNMLQGNIPVELCNLVNLGEIILFENKLSGSIPSCIGNLVRVQRLMLGYNMLTSGLPLGLWGIKNLLFLNLSNNLIQGGISSEIGILRNIQGIDISSNRLSGVVPSSLGELQNLRYLSLSNNSMEGSIPTTFGNLISLEFLDLSSNNLSGTIPSSLEKLLQLREINLSYNQLHGEIPKNGIFSNSSPESFIGNKDLCVVPPCSATTNNNKGSLNILKIIIPLTASVAFVIIISLLSIWMLLRRRRRVKLENPEPTFRIAAWKKISYREILRATDGFSEANLLGVGGSGSVFMGTLSDSTKVAIKVLDFKDNKEAQKKRFDAECEALKQLRHRNLVTVITCCSNNDSIRAIVLAYMCNGSLESWLYSRQDYVVMDLKRRIDVMIDVAMAVEYLHHGCEFPVVHCDLKPGNVLLDADMVACVSDFGISKILAENKSDAKTKTLGTIGYIAPEYGSDGTVSTKGDVYSYGIMLMEVLTRRKPTDELFGENRSLRHWVKAAYNTNSLIEVIDANLFQEEENGLLLLKINSHHNIITCLSSVIELSLDCSKKAPQDRINMKDAVVRLIKIKQRFLQTKGYHAC</sequence>
<evidence type="ECO:0000256" key="1">
    <source>
        <dbReference type="ARBA" id="ARBA00004162"/>
    </source>
</evidence>
<dbReference type="PROSITE" id="PS51450">
    <property type="entry name" value="LRR"/>
    <property type="match status" value="2"/>
</dbReference>
<keyword evidence="18" id="KW-0325">Glycoprotein</keyword>
<dbReference type="SUPFAM" id="SSF52058">
    <property type="entry name" value="L domain-like"/>
    <property type="match status" value="1"/>
</dbReference>
<dbReference type="FunFam" id="1.10.510.10:FF:000358">
    <property type="entry name" value="Putative leucine-rich repeat receptor-like serine/threonine-protein kinase"/>
    <property type="match status" value="1"/>
</dbReference>
<keyword evidence="11" id="KW-0677">Repeat</keyword>
<name>A0A022RRR4_ERYGU</name>
<keyword evidence="6" id="KW-0597">Phosphoprotein</keyword>
<dbReference type="Pfam" id="PF08263">
    <property type="entry name" value="LRRNT_2"/>
    <property type="match status" value="1"/>
</dbReference>
<dbReference type="STRING" id="4155.A0A022RRR4"/>
<evidence type="ECO:0000256" key="15">
    <source>
        <dbReference type="ARBA" id="ARBA00022989"/>
    </source>
</evidence>
<accession>A0A022RRR4</accession>
<evidence type="ECO:0000256" key="14">
    <source>
        <dbReference type="ARBA" id="ARBA00022840"/>
    </source>
</evidence>
<evidence type="ECO:0000256" key="2">
    <source>
        <dbReference type="ARBA" id="ARBA00008684"/>
    </source>
</evidence>
<dbReference type="AlphaFoldDB" id="A0A022RRR4"/>
<dbReference type="SUPFAM" id="SSF56112">
    <property type="entry name" value="Protein kinase-like (PK-like)"/>
    <property type="match status" value="1"/>
</dbReference>
<organism evidence="24 25">
    <name type="scientific">Erythranthe guttata</name>
    <name type="common">Yellow monkey flower</name>
    <name type="synonym">Mimulus guttatus</name>
    <dbReference type="NCBI Taxonomy" id="4155"/>
    <lineage>
        <taxon>Eukaryota</taxon>
        <taxon>Viridiplantae</taxon>
        <taxon>Streptophyta</taxon>
        <taxon>Embryophyta</taxon>
        <taxon>Tracheophyta</taxon>
        <taxon>Spermatophyta</taxon>
        <taxon>Magnoliopsida</taxon>
        <taxon>eudicotyledons</taxon>
        <taxon>Gunneridae</taxon>
        <taxon>Pentapetalae</taxon>
        <taxon>asterids</taxon>
        <taxon>lamiids</taxon>
        <taxon>Lamiales</taxon>
        <taxon>Phrymaceae</taxon>
        <taxon>Erythranthe</taxon>
    </lineage>
</organism>
<protein>
    <recommendedName>
        <fullName evidence="3">non-specific serine/threonine protein kinase</fullName>
        <ecNumber evidence="3">2.7.11.1</ecNumber>
    </recommendedName>
</protein>
<dbReference type="Pfam" id="PF13855">
    <property type="entry name" value="LRR_8"/>
    <property type="match status" value="3"/>
</dbReference>
<dbReference type="GO" id="GO:0006952">
    <property type="term" value="P:defense response"/>
    <property type="evidence" value="ECO:0007669"/>
    <property type="project" value="UniProtKB-ARBA"/>
</dbReference>
<keyword evidence="13" id="KW-0418">Kinase</keyword>
<feature type="non-terminal residue" evidence="24">
    <location>
        <position position="1"/>
    </location>
</feature>
<dbReference type="FunFam" id="3.80.10.10:FF:000129">
    <property type="entry name" value="Leucine-rich repeat receptor-like kinase"/>
    <property type="match status" value="1"/>
</dbReference>
<keyword evidence="9 22" id="KW-0812">Transmembrane</keyword>
<dbReference type="InterPro" id="IPR032675">
    <property type="entry name" value="LRR_dom_sf"/>
</dbReference>
<dbReference type="Gene3D" id="3.80.10.10">
    <property type="entry name" value="Ribonuclease Inhibitor"/>
    <property type="match status" value="4"/>
</dbReference>
<comment type="catalytic activity">
    <reaction evidence="20">
        <text>L-seryl-[protein] + ATP = O-phospho-L-seryl-[protein] + ADP + H(+)</text>
        <dbReference type="Rhea" id="RHEA:17989"/>
        <dbReference type="Rhea" id="RHEA-COMP:9863"/>
        <dbReference type="Rhea" id="RHEA-COMP:11604"/>
        <dbReference type="ChEBI" id="CHEBI:15378"/>
        <dbReference type="ChEBI" id="CHEBI:29999"/>
        <dbReference type="ChEBI" id="CHEBI:30616"/>
        <dbReference type="ChEBI" id="CHEBI:83421"/>
        <dbReference type="ChEBI" id="CHEBI:456216"/>
        <dbReference type="EC" id="2.7.11.1"/>
    </reaction>
</comment>
<comment type="subcellular location">
    <subcellularLocation>
        <location evidence="1">Cell membrane</location>
        <topology evidence="1">Single-pass membrane protein</topology>
    </subcellularLocation>
</comment>
<dbReference type="InterPro" id="IPR017441">
    <property type="entry name" value="Protein_kinase_ATP_BS"/>
</dbReference>
<keyword evidence="16 22" id="KW-0472">Membrane</keyword>
<evidence type="ECO:0000256" key="22">
    <source>
        <dbReference type="SAM" id="Phobius"/>
    </source>
</evidence>
<evidence type="ECO:0000256" key="16">
    <source>
        <dbReference type="ARBA" id="ARBA00023136"/>
    </source>
</evidence>
<keyword evidence="14 21" id="KW-0067">ATP-binding</keyword>
<dbReference type="PROSITE" id="PS00108">
    <property type="entry name" value="PROTEIN_KINASE_ST"/>
    <property type="match status" value="1"/>
</dbReference>
<comment type="similarity">
    <text evidence="2">Belongs to the protein kinase superfamily. Ser/Thr protein kinase family.</text>
</comment>
<feature type="transmembrane region" description="Helical" evidence="22">
    <location>
        <begin position="640"/>
        <end position="663"/>
    </location>
</feature>
<dbReference type="GO" id="GO:0004674">
    <property type="term" value="F:protein serine/threonine kinase activity"/>
    <property type="evidence" value="ECO:0007669"/>
    <property type="project" value="UniProtKB-KW"/>
</dbReference>
<keyword evidence="8" id="KW-0808">Transferase</keyword>
<keyword evidence="7" id="KW-0433">Leucine-rich repeat</keyword>
<dbReference type="eggNOG" id="ENOG502QPYS">
    <property type="taxonomic scope" value="Eukaryota"/>
</dbReference>
<evidence type="ECO:0000256" key="19">
    <source>
        <dbReference type="ARBA" id="ARBA00047899"/>
    </source>
</evidence>
<evidence type="ECO:0000259" key="23">
    <source>
        <dbReference type="PROSITE" id="PS50011"/>
    </source>
</evidence>
<dbReference type="Pfam" id="PF00069">
    <property type="entry name" value="Pkinase"/>
    <property type="match status" value="1"/>
</dbReference>
<dbReference type="EMBL" id="KI630292">
    <property type="protein sequence ID" value="EYU42423.1"/>
    <property type="molecule type" value="Genomic_DNA"/>
</dbReference>
<gene>
    <name evidence="24" type="ORF">MIMGU_mgv1a024814mg</name>
</gene>
<dbReference type="GO" id="GO:0005886">
    <property type="term" value="C:plasma membrane"/>
    <property type="evidence" value="ECO:0007669"/>
    <property type="project" value="UniProtKB-SubCell"/>
</dbReference>
<evidence type="ECO:0000256" key="13">
    <source>
        <dbReference type="ARBA" id="ARBA00022777"/>
    </source>
</evidence>
<evidence type="ECO:0000256" key="18">
    <source>
        <dbReference type="ARBA" id="ARBA00023180"/>
    </source>
</evidence>
<evidence type="ECO:0000256" key="10">
    <source>
        <dbReference type="ARBA" id="ARBA00022729"/>
    </source>
</evidence>
<dbReference type="Pfam" id="PF00560">
    <property type="entry name" value="LRR_1"/>
    <property type="match status" value="6"/>
</dbReference>
<dbReference type="InterPro" id="IPR003591">
    <property type="entry name" value="Leu-rich_rpt_typical-subtyp"/>
</dbReference>
<evidence type="ECO:0000256" key="12">
    <source>
        <dbReference type="ARBA" id="ARBA00022741"/>
    </source>
</evidence>
<evidence type="ECO:0000256" key="6">
    <source>
        <dbReference type="ARBA" id="ARBA00022553"/>
    </source>
</evidence>
<dbReference type="InterPro" id="IPR008271">
    <property type="entry name" value="Ser/Thr_kinase_AS"/>
</dbReference>
<dbReference type="GO" id="GO:0005524">
    <property type="term" value="F:ATP binding"/>
    <property type="evidence" value="ECO:0007669"/>
    <property type="project" value="UniProtKB-UniRule"/>
</dbReference>
<dbReference type="Gene3D" id="1.10.510.10">
    <property type="entry name" value="Transferase(Phosphotransferase) domain 1"/>
    <property type="match status" value="1"/>
</dbReference>
<evidence type="ECO:0000256" key="4">
    <source>
        <dbReference type="ARBA" id="ARBA00022475"/>
    </source>
</evidence>
<feature type="domain" description="Protein kinase" evidence="23">
    <location>
        <begin position="698"/>
        <end position="992"/>
    </location>
</feature>
<dbReference type="SMART" id="SM00220">
    <property type="entry name" value="S_TKc"/>
    <property type="match status" value="1"/>
</dbReference>
<evidence type="ECO:0000256" key="21">
    <source>
        <dbReference type="PROSITE-ProRule" id="PRU10141"/>
    </source>
</evidence>
<dbReference type="PROSITE" id="PS50011">
    <property type="entry name" value="PROTEIN_KINASE_DOM"/>
    <property type="match status" value="1"/>
</dbReference>
<dbReference type="PRINTS" id="PR00019">
    <property type="entry name" value="LEURICHRPT"/>
</dbReference>
<evidence type="ECO:0000313" key="24">
    <source>
        <dbReference type="EMBL" id="EYU42423.1"/>
    </source>
</evidence>
<evidence type="ECO:0000256" key="5">
    <source>
        <dbReference type="ARBA" id="ARBA00022527"/>
    </source>
</evidence>
<reference evidence="24 25" key="1">
    <citation type="journal article" date="2013" name="Proc. Natl. Acad. Sci. U.S.A.">
        <title>Fine-scale variation in meiotic recombination in Mimulus inferred from population shotgun sequencing.</title>
        <authorList>
            <person name="Hellsten U."/>
            <person name="Wright K.M."/>
            <person name="Jenkins J."/>
            <person name="Shu S."/>
            <person name="Yuan Y."/>
            <person name="Wessler S.R."/>
            <person name="Schmutz J."/>
            <person name="Willis J.H."/>
            <person name="Rokhsar D.S."/>
        </authorList>
    </citation>
    <scope>NUCLEOTIDE SEQUENCE [LARGE SCALE GENOMIC DNA]</scope>
    <source>
        <strain evidence="25">cv. DUN x IM62</strain>
    </source>
</reference>
<keyword evidence="12 21" id="KW-0547">Nucleotide-binding</keyword>
<evidence type="ECO:0000256" key="20">
    <source>
        <dbReference type="ARBA" id="ARBA00048679"/>
    </source>
</evidence>
<evidence type="ECO:0000256" key="3">
    <source>
        <dbReference type="ARBA" id="ARBA00012513"/>
    </source>
</evidence>
<keyword evidence="4" id="KW-1003">Cell membrane</keyword>
<dbReference type="InterPro" id="IPR001611">
    <property type="entry name" value="Leu-rich_rpt"/>
</dbReference>
<evidence type="ECO:0000256" key="9">
    <source>
        <dbReference type="ARBA" id="ARBA00022692"/>
    </source>
</evidence>
<evidence type="ECO:0000313" key="25">
    <source>
        <dbReference type="Proteomes" id="UP000030748"/>
    </source>
</evidence>
<keyword evidence="15 22" id="KW-1133">Transmembrane helix</keyword>
<dbReference type="InterPro" id="IPR000719">
    <property type="entry name" value="Prot_kinase_dom"/>
</dbReference>